<evidence type="ECO:0000313" key="1">
    <source>
        <dbReference type="EMBL" id="MPM98315.1"/>
    </source>
</evidence>
<protein>
    <submittedName>
        <fullName evidence="1">Uncharacterized protein</fullName>
    </submittedName>
</protein>
<gene>
    <name evidence="1" type="ORF">SDC9_145500</name>
</gene>
<accession>A0A645EA20</accession>
<reference evidence="1" key="1">
    <citation type="submission" date="2019-08" db="EMBL/GenBank/DDBJ databases">
        <authorList>
            <person name="Kucharzyk K."/>
            <person name="Murdoch R.W."/>
            <person name="Higgins S."/>
            <person name="Loffler F."/>
        </authorList>
    </citation>
    <scope>NUCLEOTIDE SEQUENCE</scope>
</reference>
<proteinExistence type="predicted"/>
<dbReference type="AlphaFoldDB" id="A0A645EA20"/>
<sequence>MALAETAVSVARARFVHAHPADLLEGLGVARRPGDAADHAVHLLLRIIFDHFFRRSRFREYFVKFCQLFRGYFMLRHNKTHLLKRFFIIFSVIRNT</sequence>
<comment type="caution">
    <text evidence="1">The sequence shown here is derived from an EMBL/GenBank/DDBJ whole genome shotgun (WGS) entry which is preliminary data.</text>
</comment>
<name>A0A645EA20_9ZZZZ</name>
<organism evidence="1">
    <name type="scientific">bioreactor metagenome</name>
    <dbReference type="NCBI Taxonomy" id="1076179"/>
    <lineage>
        <taxon>unclassified sequences</taxon>
        <taxon>metagenomes</taxon>
        <taxon>ecological metagenomes</taxon>
    </lineage>
</organism>
<dbReference type="EMBL" id="VSSQ01044488">
    <property type="protein sequence ID" value="MPM98315.1"/>
    <property type="molecule type" value="Genomic_DNA"/>
</dbReference>